<keyword evidence="3" id="KW-1185">Reference proteome</keyword>
<gene>
    <name evidence="2" type="ORF">Pflav_014160</name>
</gene>
<feature type="transmembrane region" description="Helical" evidence="1">
    <location>
        <begin position="88"/>
        <end position="110"/>
    </location>
</feature>
<keyword evidence="1" id="KW-1133">Transmembrane helix</keyword>
<sequence length="126" mass="12795">MFPSDIYPRMLRIVYSGPAPEATSSPLHVGVPRPQSPSAPEELAESVVTALNLLAWAGTAAGVIGVLVTGTVMAISQRRGDGGEHMGRLGWVMAGCVLVASAGPIVSWFFSGAFSGGASPAATSTP</sequence>
<reference evidence="2 3" key="2">
    <citation type="submission" date="2020-03" db="EMBL/GenBank/DDBJ databases">
        <authorList>
            <person name="Ichikawa N."/>
            <person name="Kimura A."/>
            <person name="Kitahashi Y."/>
            <person name="Uohara A."/>
        </authorList>
    </citation>
    <scope>NUCLEOTIDE SEQUENCE [LARGE SCALE GENOMIC DNA]</scope>
    <source>
        <strain evidence="2 3">NBRC 107702</strain>
    </source>
</reference>
<keyword evidence="1" id="KW-0812">Transmembrane</keyword>
<keyword evidence="1" id="KW-0472">Membrane</keyword>
<evidence type="ECO:0000313" key="3">
    <source>
        <dbReference type="Proteomes" id="UP000502508"/>
    </source>
</evidence>
<dbReference type="AlphaFoldDB" id="A0A6F8XMG7"/>
<feature type="transmembrane region" description="Helical" evidence="1">
    <location>
        <begin position="53"/>
        <end position="76"/>
    </location>
</feature>
<organism evidence="2 3">
    <name type="scientific">Phytohabitans flavus</name>
    <dbReference type="NCBI Taxonomy" id="1076124"/>
    <lineage>
        <taxon>Bacteria</taxon>
        <taxon>Bacillati</taxon>
        <taxon>Actinomycetota</taxon>
        <taxon>Actinomycetes</taxon>
        <taxon>Micromonosporales</taxon>
        <taxon>Micromonosporaceae</taxon>
    </lineage>
</organism>
<name>A0A6F8XMG7_9ACTN</name>
<evidence type="ECO:0000313" key="2">
    <source>
        <dbReference type="EMBL" id="BCB75006.1"/>
    </source>
</evidence>
<accession>A0A6F8XMG7</accession>
<reference evidence="2 3" key="1">
    <citation type="submission" date="2020-03" db="EMBL/GenBank/DDBJ databases">
        <title>Whole genome shotgun sequence of Phytohabitans flavus NBRC 107702.</title>
        <authorList>
            <person name="Komaki H."/>
            <person name="Tamura T."/>
        </authorList>
    </citation>
    <scope>NUCLEOTIDE SEQUENCE [LARGE SCALE GENOMIC DNA]</scope>
    <source>
        <strain evidence="2 3">NBRC 107702</strain>
    </source>
</reference>
<dbReference type="KEGG" id="pfla:Pflav_014160"/>
<evidence type="ECO:0000256" key="1">
    <source>
        <dbReference type="SAM" id="Phobius"/>
    </source>
</evidence>
<dbReference type="Proteomes" id="UP000502508">
    <property type="component" value="Chromosome"/>
</dbReference>
<proteinExistence type="predicted"/>
<dbReference type="EMBL" id="AP022870">
    <property type="protein sequence ID" value="BCB75006.1"/>
    <property type="molecule type" value="Genomic_DNA"/>
</dbReference>
<protein>
    <submittedName>
        <fullName evidence="2">Uncharacterized protein</fullName>
    </submittedName>
</protein>